<evidence type="ECO:0000313" key="1">
    <source>
        <dbReference type="EMBL" id="JAD59365.1"/>
    </source>
</evidence>
<accession>A0A0A9BDP7</accession>
<reference evidence="1" key="2">
    <citation type="journal article" date="2015" name="Data Brief">
        <title>Shoot transcriptome of the giant reed, Arundo donax.</title>
        <authorList>
            <person name="Barrero R.A."/>
            <person name="Guerrero F.D."/>
            <person name="Moolhuijzen P."/>
            <person name="Goolsby J.A."/>
            <person name="Tidwell J."/>
            <person name="Bellgard S.E."/>
            <person name="Bellgard M.I."/>
        </authorList>
    </citation>
    <scope>NUCLEOTIDE SEQUENCE</scope>
    <source>
        <tissue evidence="1">Shoot tissue taken approximately 20 cm above the soil surface</tissue>
    </source>
</reference>
<sequence>MEHQSKINEFLFVEG</sequence>
<protein>
    <submittedName>
        <fullName evidence="1">Uncharacterized protein</fullName>
    </submittedName>
</protein>
<reference evidence="1" key="1">
    <citation type="submission" date="2014-09" db="EMBL/GenBank/DDBJ databases">
        <authorList>
            <person name="Magalhaes I.L.F."/>
            <person name="Oliveira U."/>
            <person name="Santos F.R."/>
            <person name="Vidigal T.H.D.A."/>
            <person name="Brescovit A.D."/>
            <person name="Santos A.J."/>
        </authorList>
    </citation>
    <scope>NUCLEOTIDE SEQUENCE</scope>
    <source>
        <tissue evidence="1">Shoot tissue taken approximately 20 cm above the soil surface</tissue>
    </source>
</reference>
<proteinExistence type="predicted"/>
<organism evidence="1">
    <name type="scientific">Arundo donax</name>
    <name type="common">Giant reed</name>
    <name type="synonym">Donax arundinaceus</name>
    <dbReference type="NCBI Taxonomy" id="35708"/>
    <lineage>
        <taxon>Eukaryota</taxon>
        <taxon>Viridiplantae</taxon>
        <taxon>Streptophyta</taxon>
        <taxon>Embryophyta</taxon>
        <taxon>Tracheophyta</taxon>
        <taxon>Spermatophyta</taxon>
        <taxon>Magnoliopsida</taxon>
        <taxon>Liliopsida</taxon>
        <taxon>Poales</taxon>
        <taxon>Poaceae</taxon>
        <taxon>PACMAD clade</taxon>
        <taxon>Arundinoideae</taxon>
        <taxon>Arundineae</taxon>
        <taxon>Arundo</taxon>
    </lineage>
</organism>
<dbReference type="EMBL" id="GBRH01238530">
    <property type="protein sequence ID" value="JAD59365.1"/>
    <property type="molecule type" value="Transcribed_RNA"/>
</dbReference>
<name>A0A0A9BDP7_ARUDO</name>